<dbReference type="InterPro" id="IPR027417">
    <property type="entry name" value="P-loop_NTPase"/>
</dbReference>
<dbReference type="InterPro" id="IPR052922">
    <property type="entry name" value="Cytidylate_Kinase-2"/>
</dbReference>
<evidence type="ECO:0000313" key="2">
    <source>
        <dbReference type="Proteomes" id="UP000007883"/>
    </source>
</evidence>
<dbReference type="STRING" id="983917.RGE_12980"/>
<dbReference type="EMBL" id="AP012320">
    <property type="protein sequence ID" value="BAL94639.1"/>
    <property type="molecule type" value="Genomic_DNA"/>
</dbReference>
<dbReference type="Gene3D" id="3.40.50.300">
    <property type="entry name" value="P-loop containing nucleotide triphosphate hydrolases"/>
    <property type="match status" value="1"/>
</dbReference>
<dbReference type="AlphaFoldDB" id="I0HNQ2"/>
<dbReference type="Pfam" id="PF13671">
    <property type="entry name" value="AAA_33"/>
    <property type="match status" value="1"/>
</dbReference>
<dbReference type="RefSeq" id="WP_014427509.1">
    <property type="nucleotide sequence ID" value="NC_017075.1"/>
</dbReference>
<dbReference type="KEGG" id="rge:RGE_12980"/>
<gene>
    <name evidence="1" type="ordered locus">RGE_12980</name>
</gene>
<keyword evidence="2" id="KW-1185">Reference proteome</keyword>
<accession>I0HNQ2</accession>
<dbReference type="PATRIC" id="fig|983917.3.peg.1266"/>
<name>I0HNQ2_RUBGI</name>
<dbReference type="eggNOG" id="COG0563">
    <property type="taxonomic scope" value="Bacteria"/>
</dbReference>
<protein>
    <recommendedName>
        <fullName evidence="3">Adenylate kinase family enzyme</fullName>
    </recommendedName>
</protein>
<sequence>MRVVVIGTSGAGKSTFAKRLAARLGVPRVELDALYWLPGWTARDPDDFRARVAEAVAGEAWVADGNYGVARGVLWPRATDIVWLNYGRHVVWPRVLRRTVARVAGRRELWAGNRESFRKAFLSRDSILLWSLKTFAKNRARYAELRADPRWAGLRWHELRTPREAQAWLRARPPQGEARR</sequence>
<organism evidence="1 2">
    <name type="scientific">Rubrivivax gelatinosus (strain NBRC 100245 / IL144)</name>
    <dbReference type="NCBI Taxonomy" id="983917"/>
    <lineage>
        <taxon>Bacteria</taxon>
        <taxon>Pseudomonadati</taxon>
        <taxon>Pseudomonadota</taxon>
        <taxon>Betaproteobacteria</taxon>
        <taxon>Burkholderiales</taxon>
        <taxon>Sphaerotilaceae</taxon>
        <taxon>Rubrivivax</taxon>
    </lineage>
</organism>
<dbReference type="PANTHER" id="PTHR37816:SF1">
    <property type="entry name" value="TOXIN"/>
    <property type="match status" value="1"/>
</dbReference>
<proteinExistence type="predicted"/>
<dbReference type="SUPFAM" id="SSF52540">
    <property type="entry name" value="P-loop containing nucleoside triphosphate hydrolases"/>
    <property type="match status" value="1"/>
</dbReference>
<reference evidence="1 2" key="1">
    <citation type="journal article" date="2012" name="J. Bacteriol.">
        <title>Complete genome sequence of phototrophic betaproteobacterium Rubrivivax gelatinosus IL144.</title>
        <authorList>
            <person name="Nagashima S."/>
            <person name="Kamimura A."/>
            <person name="Shimizu T."/>
            <person name="Nakamura-isaki S."/>
            <person name="Aono E."/>
            <person name="Sakamoto K."/>
            <person name="Ichikawa N."/>
            <person name="Nakazawa H."/>
            <person name="Sekine M."/>
            <person name="Yamazaki S."/>
            <person name="Fujita N."/>
            <person name="Shimada K."/>
            <person name="Hanada S."/>
            <person name="Nagashima K.V.P."/>
        </authorList>
    </citation>
    <scope>NUCLEOTIDE SEQUENCE [LARGE SCALE GENOMIC DNA]</scope>
    <source>
        <strain evidence="2">NBRC 100245 / IL144</strain>
    </source>
</reference>
<evidence type="ECO:0008006" key="3">
    <source>
        <dbReference type="Google" id="ProtNLM"/>
    </source>
</evidence>
<dbReference type="Proteomes" id="UP000007883">
    <property type="component" value="Chromosome"/>
</dbReference>
<evidence type="ECO:0000313" key="1">
    <source>
        <dbReference type="EMBL" id="BAL94639.1"/>
    </source>
</evidence>
<dbReference type="HOGENOM" id="CLU_092618_1_1_4"/>
<dbReference type="PANTHER" id="PTHR37816">
    <property type="entry name" value="YALI0E33011P"/>
    <property type="match status" value="1"/>
</dbReference>